<name>A0ABM0ZZT8_APLCA</name>
<gene>
    <name evidence="3" type="primary">LOC106011756</name>
</gene>
<feature type="transmembrane region" description="Helical" evidence="1">
    <location>
        <begin position="39"/>
        <end position="60"/>
    </location>
</feature>
<dbReference type="Proteomes" id="UP000694888">
    <property type="component" value="Unplaced"/>
</dbReference>
<evidence type="ECO:0000313" key="3">
    <source>
        <dbReference type="RefSeq" id="XP_012937922.1"/>
    </source>
</evidence>
<keyword evidence="1" id="KW-0812">Transmembrane</keyword>
<dbReference type="PANTHER" id="PTHR13627">
    <property type="entry name" value="FUKUTIN RELATED PROTEIN"/>
    <property type="match status" value="1"/>
</dbReference>
<dbReference type="RefSeq" id="XP_012937922.1">
    <property type="nucleotide sequence ID" value="XM_013082468.2"/>
</dbReference>
<keyword evidence="2" id="KW-1185">Reference proteome</keyword>
<keyword evidence="1" id="KW-0472">Membrane</keyword>
<dbReference type="GeneID" id="106011756"/>
<proteinExistence type="predicted"/>
<organism evidence="2 3">
    <name type="scientific">Aplysia californica</name>
    <name type="common">California sea hare</name>
    <dbReference type="NCBI Taxonomy" id="6500"/>
    <lineage>
        <taxon>Eukaryota</taxon>
        <taxon>Metazoa</taxon>
        <taxon>Spiralia</taxon>
        <taxon>Lophotrochozoa</taxon>
        <taxon>Mollusca</taxon>
        <taxon>Gastropoda</taxon>
        <taxon>Heterobranchia</taxon>
        <taxon>Euthyneura</taxon>
        <taxon>Tectipleura</taxon>
        <taxon>Aplysiida</taxon>
        <taxon>Aplysioidea</taxon>
        <taxon>Aplysiidae</taxon>
        <taxon>Aplysia</taxon>
    </lineage>
</organism>
<protein>
    <submittedName>
        <fullName evidence="3">Uncharacterized protein LOC106011756</fullName>
    </submittedName>
</protein>
<evidence type="ECO:0000256" key="1">
    <source>
        <dbReference type="SAM" id="Phobius"/>
    </source>
</evidence>
<keyword evidence="1" id="KW-1133">Transmembrane helix</keyword>
<dbReference type="InterPro" id="IPR052613">
    <property type="entry name" value="LicD_transferase"/>
</dbReference>
<reference evidence="3" key="1">
    <citation type="submission" date="2025-08" db="UniProtKB">
        <authorList>
            <consortium name="RefSeq"/>
        </authorList>
    </citation>
    <scope>IDENTIFICATION</scope>
</reference>
<evidence type="ECO:0000313" key="2">
    <source>
        <dbReference type="Proteomes" id="UP000694888"/>
    </source>
</evidence>
<dbReference type="PANTHER" id="PTHR13627:SF32">
    <property type="entry name" value="AGAP006029-PA"/>
    <property type="match status" value="1"/>
</dbReference>
<accession>A0ABM0ZZT8</accession>
<sequence length="282" mass="32731">MHGRLGHGVDLKQASVSQTRRNTDVYLQKMTLESPTKQLLWVLVLIAVLFTLRNILWWTFEYGFRTGLLSGTRWYRYTSVCEIPDDVKSDMVTLLSKSFRAMNKLGMSPVVCFGTLWGALRYNDILPWDNNIDVCVLNSDIVNNITFSSMVTSFWEEGVTLHHYNHLSGSYRFTFEKADGYINVFHDCTEHFYGSHSEIGHDYPRYLSRLPPPRWVCPSGFANKMFVLTYDGYKPFPRWLIEPPFKNGSVAGIPVPVPHDDFEMQKYLYPSDEWVEKRPRGC</sequence>